<dbReference type="Gene3D" id="3.30.300.20">
    <property type="match status" value="1"/>
</dbReference>
<dbReference type="InterPro" id="IPR036102">
    <property type="entry name" value="OsmC/Ohrsf"/>
</dbReference>
<sequence length="176" mass="19067">MVQGIAEAVQRVRAVLQRQPQRGLQDDTPAFSHWQHGLRVVSRHPNGTQVLTDMPGELGGSGDQVTPGWLFRAGVASCLATCIAMNAAAEGIALTRLEVSVHSRTDTRGFFGMLDGNGDPVFAGPSDMQWRVRIDAHGVTSEQLRHLVERSHRSSPISCAVENALRIDLHIDANVA</sequence>
<dbReference type="PANTHER" id="PTHR35368">
    <property type="entry name" value="HYDROPEROXIDE REDUCTASE"/>
    <property type="match status" value="1"/>
</dbReference>
<dbReference type="OrthoDB" id="8850403at2"/>
<dbReference type="AlphaFoldDB" id="A0A370WWA6"/>
<dbReference type="PANTHER" id="PTHR35368:SF1">
    <property type="entry name" value="HYDROPEROXIDE REDUCTASE"/>
    <property type="match status" value="1"/>
</dbReference>
<dbReference type="InterPro" id="IPR003718">
    <property type="entry name" value="OsmC/Ohr_fam"/>
</dbReference>
<proteinExistence type="predicted"/>
<dbReference type="InterPro" id="IPR015946">
    <property type="entry name" value="KH_dom-like_a/b"/>
</dbReference>
<dbReference type="EMBL" id="QRBF01000010">
    <property type="protein sequence ID" value="RDS80380.1"/>
    <property type="molecule type" value="Genomic_DNA"/>
</dbReference>
<evidence type="ECO:0000313" key="2">
    <source>
        <dbReference type="Proteomes" id="UP000255334"/>
    </source>
</evidence>
<protein>
    <submittedName>
        <fullName evidence="1">OsmC family peroxiredoxin</fullName>
    </submittedName>
</protein>
<dbReference type="Proteomes" id="UP000255334">
    <property type="component" value="Unassembled WGS sequence"/>
</dbReference>
<comment type="caution">
    <text evidence="1">The sequence shown here is derived from an EMBL/GenBank/DDBJ whole genome shotgun (WGS) entry which is preliminary data.</text>
</comment>
<name>A0A370WWA6_9GAMM</name>
<dbReference type="Pfam" id="PF02566">
    <property type="entry name" value="OsmC"/>
    <property type="match status" value="1"/>
</dbReference>
<dbReference type="RefSeq" id="WP_115479833.1">
    <property type="nucleotide sequence ID" value="NZ_QRBF01000010.1"/>
</dbReference>
<organism evidence="1 2">
    <name type="scientific">Dyella psychrodurans</name>
    <dbReference type="NCBI Taxonomy" id="1927960"/>
    <lineage>
        <taxon>Bacteria</taxon>
        <taxon>Pseudomonadati</taxon>
        <taxon>Pseudomonadota</taxon>
        <taxon>Gammaproteobacteria</taxon>
        <taxon>Lysobacterales</taxon>
        <taxon>Rhodanobacteraceae</taxon>
        <taxon>Dyella</taxon>
    </lineage>
</organism>
<evidence type="ECO:0000313" key="1">
    <source>
        <dbReference type="EMBL" id="RDS80380.1"/>
    </source>
</evidence>
<accession>A0A370WWA6</accession>
<reference evidence="1 2" key="1">
    <citation type="submission" date="2018-07" db="EMBL/GenBank/DDBJ databases">
        <title>Dyella monticola sp. nov. and Dyella psychrodurans sp. nov. isolated from monsoon evergreen broad-leaved forest soil of Dinghu Mountain, China.</title>
        <authorList>
            <person name="Gao Z."/>
            <person name="Qiu L."/>
        </authorList>
    </citation>
    <scope>NUCLEOTIDE SEQUENCE [LARGE SCALE GENOMIC DNA]</scope>
    <source>
        <strain evidence="1 2">4MSK11</strain>
    </source>
</reference>
<dbReference type="InterPro" id="IPR052924">
    <property type="entry name" value="OsmC/Ohr_hydroprdx_reductase"/>
</dbReference>
<dbReference type="SUPFAM" id="SSF82784">
    <property type="entry name" value="OsmC-like"/>
    <property type="match status" value="1"/>
</dbReference>
<gene>
    <name evidence="1" type="ORF">DWU99_19865</name>
</gene>
<keyword evidence="2" id="KW-1185">Reference proteome</keyword>